<name>A0A8X6SJN4_TRICX</name>
<gene>
    <name evidence="1" type="ORF">TNCV_1798721</name>
</gene>
<organism evidence="1 2">
    <name type="scientific">Trichonephila clavipes</name>
    <name type="common">Golden silk orbweaver</name>
    <name type="synonym">Nephila clavipes</name>
    <dbReference type="NCBI Taxonomy" id="2585209"/>
    <lineage>
        <taxon>Eukaryota</taxon>
        <taxon>Metazoa</taxon>
        <taxon>Ecdysozoa</taxon>
        <taxon>Arthropoda</taxon>
        <taxon>Chelicerata</taxon>
        <taxon>Arachnida</taxon>
        <taxon>Araneae</taxon>
        <taxon>Araneomorphae</taxon>
        <taxon>Entelegynae</taxon>
        <taxon>Araneoidea</taxon>
        <taxon>Nephilidae</taxon>
        <taxon>Trichonephila</taxon>
    </lineage>
</organism>
<evidence type="ECO:0000313" key="1">
    <source>
        <dbReference type="EMBL" id="GFY12450.1"/>
    </source>
</evidence>
<comment type="caution">
    <text evidence="1">The sequence shown here is derived from an EMBL/GenBank/DDBJ whole genome shotgun (WGS) entry which is preliminary data.</text>
</comment>
<accession>A0A8X6SJN4</accession>
<protein>
    <submittedName>
        <fullName evidence="1">Uncharacterized protein</fullName>
    </submittedName>
</protein>
<dbReference type="EMBL" id="BMAU01021314">
    <property type="protein sequence ID" value="GFY12450.1"/>
    <property type="molecule type" value="Genomic_DNA"/>
</dbReference>
<evidence type="ECO:0000313" key="2">
    <source>
        <dbReference type="Proteomes" id="UP000887159"/>
    </source>
</evidence>
<reference evidence="1" key="1">
    <citation type="submission" date="2020-08" db="EMBL/GenBank/DDBJ databases">
        <title>Multicomponent nature underlies the extraordinary mechanical properties of spider dragline silk.</title>
        <authorList>
            <person name="Kono N."/>
            <person name="Nakamura H."/>
            <person name="Mori M."/>
            <person name="Yoshida Y."/>
            <person name="Ohtoshi R."/>
            <person name="Malay A.D."/>
            <person name="Moran D.A.P."/>
            <person name="Tomita M."/>
            <person name="Numata K."/>
            <person name="Arakawa K."/>
        </authorList>
    </citation>
    <scope>NUCLEOTIDE SEQUENCE</scope>
</reference>
<dbReference type="Proteomes" id="UP000887159">
    <property type="component" value="Unassembled WGS sequence"/>
</dbReference>
<proteinExistence type="predicted"/>
<dbReference type="AlphaFoldDB" id="A0A8X6SJN4"/>
<sequence length="129" mass="14256">MSRLFLTSPASKVCPTSGDIILPNNTFPPRAASATLLSARTFYSDRLHEGGNTKNCVSSIVCLDKKAPVSQEVNKSVMTTKLFSQTVHMCYASGTKGDYGDIFWAYGSRSEPPFHIRKIYVKRLWAVSC</sequence>
<keyword evidence="2" id="KW-1185">Reference proteome</keyword>